<dbReference type="SUPFAM" id="SSF56399">
    <property type="entry name" value="ADP-ribosylation"/>
    <property type="match status" value="1"/>
</dbReference>
<comment type="caution">
    <text evidence="4">The sequence shown here is derived from an EMBL/GenBank/DDBJ whole genome shotgun (WGS) entry which is preliminary data.</text>
</comment>
<evidence type="ECO:0000256" key="1">
    <source>
        <dbReference type="ARBA" id="ARBA00022737"/>
    </source>
</evidence>
<dbReference type="InterPro" id="IPR019734">
    <property type="entry name" value="TPR_rpt"/>
</dbReference>
<dbReference type="PANTHER" id="PTHR45641">
    <property type="entry name" value="TETRATRICOPEPTIDE REPEAT PROTEIN (AFU_ORTHOLOGUE AFUA_6G03870)"/>
    <property type="match status" value="1"/>
</dbReference>
<dbReference type="Proteomes" id="UP000663828">
    <property type="component" value="Unassembled WGS sequence"/>
</dbReference>
<dbReference type="AlphaFoldDB" id="A0A815I855"/>
<keyword evidence="2 3" id="KW-0802">TPR repeat</keyword>
<name>A0A815I855_ADIRI</name>
<evidence type="ECO:0000313" key="4">
    <source>
        <dbReference type="EMBL" id="CAF1362486.1"/>
    </source>
</evidence>
<evidence type="ECO:0000256" key="2">
    <source>
        <dbReference type="ARBA" id="ARBA00022803"/>
    </source>
</evidence>
<feature type="repeat" description="TPR" evidence="3">
    <location>
        <begin position="502"/>
        <end position="535"/>
    </location>
</feature>
<dbReference type="Gene3D" id="3.90.176.10">
    <property type="entry name" value="Toxin ADP-ribosyltransferase, Chain A, domain 1"/>
    <property type="match status" value="1"/>
</dbReference>
<reference evidence="4" key="1">
    <citation type="submission" date="2021-02" db="EMBL/GenBank/DDBJ databases">
        <authorList>
            <person name="Nowell W R."/>
        </authorList>
    </citation>
    <scope>NUCLEOTIDE SEQUENCE</scope>
</reference>
<dbReference type="InterPro" id="IPR011990">
    <property type="entry name" value="TPR-like_helical_dom_sf"/>
</dbReference>
<accession>A0A815I855</accession>
<protein>
    <submittedName>
        <fullName evidence="4">Uncharacterized protein</fullName>
    </submittedName>
</protein>
<gene>
    <name evidence="4" type="ORF">XAT740_LOCUS32093</name>
</gene>
<proteinExistence type="predicted"/>
<evidence type="ECO:0000313" key="5">
    <source>
        <dbReference type="Proteomes" id="UP000663828"/>
    </source>
</evidence>
<dbReference type="PROSITE" id="PS50005">
    <property type="entry name" value="TPR"/>
    <property type="match status" value="1"/>
</dbReference>
<evidence type="ECO:0000256" key="3">
    <source>
        <dbReference type="PROSITE-ProRule" id="PRU00339"/>
    </source>
</evidence>
<sequence>MNSASSDSGTLNILERKDSFVWFHAGIDENDLNFQEILKQLQTIHHIVHTFTDIDQCIDFLTDLSHNTVSLIIPDTSSRQLIILINEIPQLHAIFILGKNHVTHELWNNTWSKVKGFFLDINSICEAVKQPTKNFQHSGCNKFDSSFLYLKILIEILSNIDFGQEHVRRFSDYFRSLLVDTDDKHQTGRLEQFAREYYNKTSITWFTYNSAFVIRLNHAFRTMDTNFILLMGFYIHDLCHQIEQLHSQQFCKHQSNEILTVYRGQSISQSEFVEIKNKKGELTYCNHFLSVTKDPDISLLYARVNGNNPNLTNVLFVITIDPSQSTVPFASISEYCYYHTEDEVLLSACSVFRIQDVQQFETNEHPNQVHLLLTNDDSESHRRLNDSIRQEIKGLTPQHSIDLLLRKIHAPNDTLEEIQSEEQKGSAVPDSIERVKYSFENYEDVKQLYEQELKNFDETIFSCRYSLSTIYPNIDEIHNRLNAFSEILSNYEKCFPDYSGLDQSYNKLGTVHYMIENYLEALRFFEKSLAIKEQHLFGRDHPNLVLNYDFIGTIYELKMGDYKTARFYYERAVNLAHRRSLPLSDPDIQRCKKHLRQIKNK</sequence>
<dbReference type="SUPFAM" id="SSF48452">
    <property type="entry name" value="TPR-like"/>
    <property type="match status" value="1"/>
</dbReference>
<dbReference type="Pfam" id="PF13424">
    <property type="entry name" value="TPR_12"/>
    <property type="match status" value="1"/>
</dbReference>
<dbReference type="PANTHER" id="PTHR45641:SF19">
    <property type="entry name" value="NEPHROCYSTIN-3"/>
    <property type="match status" value="1"/>
</dbReference>
<keyword evidence="1" id="KW-0677">Repeat</keyword>
<dbReference type="Gene3D" id="1.25.40.10">
    <property type="entry name" value="Tetratricopeptide repeat domain"/>
    <property type="match status" value="1"/>
</dbReference>
<keyword evidence="5" id="KW-1185">Reference proteome</keyword>
<dbReference type="EMBL" id="CAJNOR010002965">
    <property type="protein sequence ID" value="CAF1362486.1"/>
    <property type="molecule type" value="Genomic_DNA"/>
</dbReference>
<organism evidence="4 5">
    <name type="scientific">Adineta ricciae</name>
    <name type="common">Rotifer</name>
    <dbReference type="NCBI Taxonomy" id="249248"/>
    <lineage>
        <taxon>Eukaryota</taxon>
        <taxon>Metazoa</taxon>
        <taxon>Spiralia</taxon>
        <taxon>Gnathifera</taxon>
        <taxon>Rotifera</taxon>
        <taxon>Eurotatoria</taxon>
        <taxon>Bdelloidea</taxon>
        <taxon>Adinetida</taxon>
        <taxon>Adinetidae</taxon>
        <taxon>Adineta</taxon>
    </lineage>
</organism>